<name>A0A9P4SE65_9PEZI</name>
<evidence type="ECO:0000313" key="2">
    <source>
        <dbReference type="EMBL" id="KAF2840187.1"/>
    </source>
</evidence>
<reference evidence="2" key="1">
    <citation type="journal article" date="2020" name="Stud. Mycol.">
        <title>101 Dothideomycetes genomes: a test case for predicting lifestyles and emergence of pathogens.</title>
        <authorList>
            <person name="Haridas S."/>
            <person name="Albert R."/>
            <person name="Binder M."/>
            <person name="Bloem J."/>
            <person name="Labutti K."/>
            <person name="Salamov A."/>
            <person name="Andreopoulos B."/>
            <person name="Baker S."/>
            <person name="Barry K."/>
            <person name="Bills G."/>
            <person name="Bluhm B."/>
            <person name="Cannon C."/>
            <person name="Castanera R."/>
            <person name="Culley D."/>
            <person name="Daum C."/>
            <person name="Ezra D."/>
            <person name="Gonzalez J."/>
            <person name="Henrissat B."/>
            <person name="Kuo A."/>
            <person name="Liang C."/>
            <person name="Lipzen A."/>
            <person name="Lutzoni F."/>
            <person name="Magnuson J."/>
            <person name="Mondo S."/>
            <person name="Nolan M."/>
            <person name="Ohm R."/>
            <person name="Pangilinan J."/>
            <person name="Park H.-J."/>
            <person name="Ramirez L."/>
            <person name="Alfaro M."/>
            <person name="Sun H."/>
            <person name="Tritt A."/>
            <person name="Yoshinaga Y."/>
            <person name="Zwiers L.-H."/>
            <person name="Turgeon B."/>
            <person name="Goodwin S."/>
            <person name="Spatafora J."/>
            <person name="Crous P."/>
            <person name="Grigoriev I."/>
        </authorList>
    </citation>
    <scope>NUCLEOTIDE SEQUENCE</scope>
    <source>
        <strain evidence="2">CBS 101060</strain>
    </source>
</reference>
<protein>
    <submittedName>
        <fullName evidence="2">Uncharacterized protein</fullName>
    </submittedName>
</protein>
<keyword evidence="3" id="KW-1185">Reference proteome</keyword>
<feature type="region of interest" description="Disordered" evidence="1">
    <location>
        <begin position="100"/>
        <end position="128"/>
    </location>
</feature>
<dbReference type="OrthoDB" id="3644322at2759"/>
<accession>A0A9P4SE65</accession>
<feature type="compositionally biased region" description="Acidic residues" evidence="1">
    <location>
        <begin position="409"/>
        <end position="428"/>
    </location>
</feature>
<feature type="region of interest" description="Disordered" evidence="1">
    <location>
        <begin position="408"/>
        <end position="520"/>
    </location>
</feature>
<feature type="compositionally biased region" description="Acidic residues" evidence="1">
    <location>
        <begin position="467"/>
        <end position="476"/>
    </location>
</feature>
<feature type="compositionally biased region" description="Basic residues" evidence="1">
    <location>
        <begin position="511"/>
        <end position="520"/>
    </location>
</feature>
<sequence length="520" mass="56374">MSGTWLNLPLTPITPSTNPISRFINQVKVRMANAPDSEVIILNTYNTFVRSIGAWRRGAMDQQTLEGVAQHLFAANFPDLLTAFERLVLASDSPNHGVQAVGSTKDAYHPSGSTTLPDNGSSSSDLTSINSNPILDAASELVEVAGAFKKPALPPRVQTLRQDTTFAKILRKAPEDPLVNSTKRQKTHPYYLYGYNMEQAPTPGYVPSTISPYDEECNVPYEYVPPPPPSRTPPTPGWASDDNIYVGVPYQTFHLGYQHSEELPPLPTAPTTFADPLEQPESFQPAEIVSRPKPRKSARRTAMQMQMTTTATGWKGVSRTSGKGRYVHAICGDRFVFLSSLKTHHFGRTKKKDGNVGAGCWNRAGRPPIEWNAHPTCKRGYKGEMDVDDNGGNLAGGQGVENDVGEYHVEEEEESGDEDAEGDTDEEALTFKPAPKMATPGTKAKRTPNKKVPAGSSAKKAAKADTDNDSASEFDDTPSKKKKTTVIKKGPVGGGASPATAAAKAASFGLRARKRISYKE</sequence>
<feature type="compositionally biased region" description="Low complexity" evidence="1">
    <location>
        <begin position="497"/>
        <end position="509"/>
    </location>
</feature>
<evidence type="ECO:0000313" key="3">
    <source>
        <dbReference type="Proteomes" id="UP000799429"/>
    </source>
</evidence>
<gene>
    <name evidence="2" type="ORF">M501DRAFT_680777</name>
</gene>
<dbReference type="AlphaFoldDB" id="A0A9P4SE65"/>
<evidence type="ECO:0000256" key="1">
    <source>
        <dbReference type="SAM" id="MobiDB-lite"/>
    </source>
</evidence>
<dbReference type="Proteomes" id="UP000799429">
    <property type="component" value="Unassembled WGS sequence"/>
</dbReference>
<proteinExistence type="predicted"/>
<comment type="caution">
    <text evidence="2">The sequence shown here is derived from an EMBL/GenBank/DDBJ whole genome shotgun (WGS) entry which is preliminary data.</text>
</comment>
<organism evidence="2 3">
    <name type="scientific">Patellaria atrata CBS 101060</name>
    <dbReference type="NCBI Taxonomy" id="1346257"/>
    <lineage>
        <taxon>Eukaryota</taxon>
        <taxon>Fungi</taxon>
        <taxon>Dikarya</taxon>
        <taxon>Ascomycota</taxon>
        <taxon>Pezizomycotina</taxon>
        <taxon>Dothideomycetes</taxon>
        <taxon>Dothideomycetes incertae sedis</taxon>
        <taxon>Patellariales</taxon>
        <taxon>Patellariaceae</taxon>
        <taxon>Patellaria</taxon>
    </lineage>
</organism>
<dbReference type="EMBL" id="MU006093">
    <property type="protein sequence ID" value="KAF2840187.1"/>
    <property type="molecule type" value="Genomic_DNA"/>
</dbReference>
<feature type="compositionally biased region" description="Low complexity" evidence="1">
    <location>
        <begin position="119"/>
        <end position="128"/>
    </location>
</feature>